<dbReference type="AlphaFoldDB" id="G6AFZ1"/>
<protein>
    <submittedName>
        <fullName evidence="2">Uncharacterized protein</fullName>
    </submittedName>
</protein>
<accession>G6AFZ1</accession>
<dbReference type="HOGENOM" id="CLU_3139132_0_0_10"/>
<dbReference type="STRING" id="857291.HMPREF9138_01018"/>
<evidence type="ECO:0000313" key="3">
    <source>
        <dbReference type="Proteomes" id="UP000004597"/>
    </source>
</evidence>
<dbReference type="EMBL" id="AFXP01000007">
    <property type="protein sequence ID" value="EHG16443.1"/>
    <property type="molecule type" value="Genomic_DNA"/>
</dbReference>
<keyword evidence="3" id="KW-1185">Reference proteome</keyword>
<name>G6AFZ1_9BACT</name>
<proteinExistence type="predicted"/>
<dbReference type="PATRIC" id="fig|857291.3.peg.1004"/>
<comment type="caution">
    <text evidence="2">The sequence shown here is derived from an EMBL/GenBank/DDBJ whole genome shotgun (WGS) entry which is preliminary data.</text>
</comment>
<evidence type="ECO:0000313" key="2">
    <source>
        <dbReference type="EMBL" id="EHG16443.1"/>
    </source>
</evidence>
<dbReference type="RefSeq" id="WP_008822930.1">
    <property type="nucleotide sequence ID" value="NZ_JH376763.1"/>
</dbReference>
<feature type="region of interest" description="Disordered" evidence="1">
    <location>
        <begin position="21"/>
        <end position="49"/>
    </location>
</feature>
<dbReference type="GeneID" id="66731922"/>
<evidence type="ECO:0000256" key="1">
    <source>
        <dbReference type="SAM" id="MobiDB-lite"/>
    </source>
</evidence>
<dbReference type="Proteomes" id="UP000004597">
    <property type="component" value="Unassembled WGS sequence"/>
</dbReference>
<feature type="compositionally biased region" description="Basic and acidic residues" evidence="1">
    <location>
        <begin position="34"/>
        <end position="49"/>
    </location>
</feature>
<reference evidence="2 3" key="1">
    <citation type="submission" date="2011-10" db="EMBL/GenBank/DDBJ databases">
        <title>The Genome Sequence of Prevotella histicola F0411.</title>
        <authorList>
            <consortium name="The Broad Institute Genome Sequencing Platform"/>
            <person name="Earl A."/>
            <person name="Ward D."/>
            <person name="Feldgarden M."/>
            <person name="Gevers D."/>
            <person name="Izard J."/>
            <person name="Ganesan A."/>
            <person name="Blanton J.M."/>
            <person name="Baranova O.V."/>
            <person name="Tanner A.C."/>
            <person name="Mathney J.M.J."/>
            <person name="Dewhirst F.E."/>
            <person name="Young S.K."/>
            <person name="Zeng Q."/>
            <person name="Gargeya S."/>
            <person name="Fitzgerald M."/>
            <person name="Haas B."/>
            <person name="Abouelleil A."/>
            <person name="Alvarado L."/>
            <person name="Arachchi H.M."/>
            <person name="Berlin A."/>
            <person name="Brown A."/>
            <person name="Chapman S.B."/>
            <person name="Chen Z."/>
            <person name="Dunbar C."/>
            <person name="Freedman E."/>
            <person name="Gearin G."/>
            <person name="Gellesch M."/>
            <person name="Goldberg J."/>
            <person name="Griggs A."/>
            <person name="Gujja S."/>
            <person name="Heiman D."/>
            <person name="Howarth C."/>
            <person name="Larson L."/>
            <person name="Lui A."/>
            <person name="MacDonald P.J.P."/>
            <person name="Montmayeur A."/>
            <person name="Murphy C."/>
            <person name="Neiman D."/>
            <person name="Pearson M."/>
            <person name="Priest M."/>
            <person name="Roberts A."/>
            <person name="Saif S."/>
            <person name="Shea T."/>
            <person name="Shenoy N."/>
            <person name="Sisk P."/>
            <person name="Stolte C."/>
            <person name="Sykes S."/>
            <person name="Wortman J."/>
            <person name="Nusbaum C."/>
            <person name="Birren B."/>
        </authorList>
    </citation>
    <scope>NUCLEOTIDE SEQUENCE [LARGE SCALE GENOMIC DNA]</scope>
    <source>
        <strain evidence="2 3">F0411</strain>
    </source>
</reference>
<sequence length="49" mass="5625">MLETLFAAYIGYKTVDTILTGGKKKKGKKRKKSDYHDAPSWFHDHGKDL</sequence>
<gene>
    <name evidence="2" type="ORF">HMPREF9138_01018</name>
</gene>
<feature type="compositionally biased region" description="Basic residues" evidence="1">
    <location>
        <begin position="22"/>
        <end position="33"/>
    </location>
</feature>
<organism evidence="2 3">
    <name type="scientific">Prevotella histicola F0411</name>
    <dbReference type="NCBI Taxonomy" id="857291"/>
    <lineage>
        <taxon>Bacteria</taxon>
        <taxon>Pseudomonadati</taxon>
        <taxon>Bacteroidota</taxon>
        <taxon>Bacteroidia</taxon>
        <taxon>Bacteroidales</taxon>
        <taxon>Prevotellaceae</taxon>
        <taxon>Prevotella</taxon>
    </lineage>
</organism>